<name>A0A4Y7LJ18_PAPSO</name>
<sequence length="109" mass="12843">MEFLEKKLKQKLLRQKLKQVAIKKQKLKLKQKLSPRNQSESKKRQLDVDDEYGSTSYDDDHYYDSIPIIESSKIRNRLKQEDLQDSASEGDDDDDDVTIGILKMNNRLK</sequence>
<keyword evidence="3" id="KW-1185">Reference proteome</keyword>
<protein>
    <submittedName>
        <fullName evidence="2">Uncharacterized protein</fullName>
    </submittedName>
</protein>
<reference evidence="2 3" key="1">
    <citation type="journal article" date="2018" name="Science">
        <title>The opium poppy genome and morphinan production.</title>
        <authorList>
            <person name="Guo L."/>
            <person name="Winzer T."/>
            <person name="Yang X."/>
            <person name="Li Y."/>
            <person name="Ning Z."/>
            <person name="He Z."/>
            <person name="Teodor R."/>
            <person name="Lu Y."/>
            <person name="Bowser T.A."/>
            <person name="Graham I.A."/>
            <person name="Ye K."/>
        </authorList>
    </citation>
    <scope>NUCLEOTIDE SEQUENCE [LARGE SCALE GENOMIC DNA]</scope>
    <source>
        <strain evidence="3">cv. HN1</strain>
        <tissue evidence="2">Leaves</tissue>
    </source>
</reference>
<dbReference type="Proteomes" id="UP000316621">
    <property type="component" value="Chromosome 11"/>
</dbReference>
<dbReference type="AlphaFoldDB" id="A0A4Y7LJ18"/>
<evidence type="ECO:0000313" key="3">
    <source>
        <dbReference type="Proteomes" id="UP000316621"/>
    </source>
</evidence>
<evidence type="ECO:0000256" key="1">
    <source>
        <dbReference type="SAM" id="MobiDB-lite"/>
    </source>
</evidence>
<organism evidence="2 3">
    <name type="scientific">Papaver somniferum</name>
    <name type="common">Opium poppy</name>
    <dbReference type="NCBI Taxonomy" id="3469"/>
    <lineage>
        <taxon>Eukaryota</taxon>
        <taxon>Viridiplantae</taxon>
        <taxon>Streptophyta</taxon>
        <taxon>Embryophyta</taxon>
        <taxon>Tracheophyta</taxon>
        <taxon>Spermatophyta</taxon>
        <taxon>Magnoliopsida</taxon>
        <taxon>Ranunculales</taxon>
        <taxon>Papaveraceae</taxon>
        <taxon>Papaveroideae</taxon>
        <taxon>Papaver</taxon>
    </lineage>
</organism>
<dbReference type="Gramene" id="RZC84610">
    <property type="protein sequence ID" value="RZC84610"/>
    <property type="gene ID" value="C5167_047398"/>
</dbReference>
<dbReference type="EMBL" id="CM010725">
    <property type="protein sequence ID" value="RZC84610.1"/>
    <property type="molecule type" value="Genomic_DNA"/>
</dbReference>
<feature type="region of interest" description="Disordered" evidence="1">
    <location>
        <begin position="28"/>
        <end position="59"/>
    </location>
</feature>
<accession>A0A4Y7LJ18</accession>
<gene>
    <name evidence="2" type="ORF">C5167_047398</name>
</gene>
<evidence type="ECO:0000313" key="2">
    <source>
        <dbReference type="EMBL" id="RZC84610.1"/>
    </source>
</evidence>
<proteinExistence type="predicted"/>